<comment type="subcellular location">
    <subcellularLocation>
        <location evidence="1 9">Cytoplasm</location>
    </subcellularLocation>
</comment>
<sequence length="185" mass="20117">MNQWHYSQAARALDAGGVIAYPTEAVWGLGCDPYNETAVRRLLALKRRPVHKGVILVAASMAQIAPLLRGLAPEHLERLEASWPGPNTWLLPDPDNIIPSWIKGKHPSVAVRVSAHPGVISLCNAFGRPIVSTSANPSSAEPARTLLRVNTYFGTKLDYCLPGKLGDLAQPTTIQDLRDSRVVRS</sequence>
<keyword evidence="4 9" id="KW-0819">tRNA processing</keyword>
<evidence type="ECO:0000256" key="1">
    <source>
        <dbReference type="ARBA" id="ARBA00004496"/>
    </source>
</evidence>
<dbReference type="GO" id="GO:0002949">
    <property type="term" value="P:tRNA threonylcarbamoyladenosine modification"/>
    <property type="evidence" value="ECO:0007669"/>
    <property type="project" value="UniProtKB-UniRule"/>
</dbReference>
<evidence type="ECO:0000256" key="4">
    <source>
        <dbReference type="ARBA" id="ARBA00022694"/>
    </source>
</evidence>
<dbReference type="GO" id="GO:0005737">
    <property type="term" value="C:cytoplasm"/>
    <property type="evidence" value="ECO:0007669"/>
    <property type="project" value="UniProtKB-SubCell"/>
</dbReference>
<evidence type="ECO:0000259" key="10">
    <source>
        <dbReference type="PROSITE" id="PS51163"/>
    </source>
</evidence>
<keyword evidence="12" id="KW-1185">Reference proteome</keyword>
<proteinExistence type="inferred from homology"/>
<evidence type="ECO:0000256" key="8">
    <source>
        <dbReference type="ARBA" id="ARBA00048366"/>
    </source>
</evidence>
<dbReference type="InterPro" id="IPR017945">
    <property type="entry name" value="DHBP_synth_RibB-like_a/b_dom"/>
</dbReference>
<dbReference type="Proteomes" id="UP000198623">
    <property type="component" value="Unassembled WGS sequence"/>
</dbReference>
<keyword evidence="3 9" id="KW-0808">Transferase</keyword>
<dbReference type="OrthoDB" id="9814580at2"/>
<evidence type="ECO:0000256" key="2">
    <source>
        <dbReference type="ARBA" id="ARBA00022490"/>
    </source>
</evidence>
<dbReference type="GO" id="GO:0061710">
    <property type="term" value="F:L-threonylcarbamoyladenylate synthase"/>
    <property type="evidence" value="ECO:0007669"/>
    <property type="project" value="UniProtKB-EC"/>
</dbReference>
<evidence type="ECO:0000256" key="3">
    <source>
        <dbReference type="ARBA" id="ARBA00022679"/>
    </source>
</evidence>
<evidence type="ECO:0000313" key="12">
    <source>
        <dbReference type="Proteomes" id="UP000198623"/>
    </source>
</evidence>
<dbReference type="GO" id="GO:0000049">
    <property type="term" value="F:tRNA binding"/>
    <property type="evidence" value="ECO:0007669"/>
    <property type="project" value="TreeGrafter"/>
</dbReference>
<dbReference type="PANTHER" id="PTHR17490:SF18">
    <property type="entry name" value="THREONYLCARBAMOYL-AMP SYNTHASE"/>
    <property type="match status" value="1"/>
</dbReference>
<keyword evidence="5 9" id="KW-0548">Nucleotidyltransferase</keyword>
<comment type="similarity">
    <text evidence="9">Belongs to the SUA5 family. TsaC subfamily.</text>
</comment>
<dbReference type="STRING" id="1045558.SAMN05216175_10165"/>
<name>A0A1I2LQ56_9GAMM</name>
<keyword evidence="7 9" id="KW-0067">ATP-binding</keyword>
<dbReference type="InterPro" id="IPR050156">
    <property type="entry name" value="TC-AMP_synthase_SUA5"/>
</dbReference>
<dbReference type="SUPFAM" id="SSF55821">
    <property type="entry name" value="YrdC/RibB"/>
    <property type="match status" value="1"/>
</dbReference>
<dbReference type="RefSeq" id="WP_090722959.1">
    <property type="nucleotide sequence ID" value="NZ_FOOU01000001.1"/>
</dbReference>
<dbReference type="GO" id="GO:0006450">
    <property type="term" value="P:regulation of translational fidelity"/>
    <property type="evidence" value="ECO:0007669"/>
    <property type="project" value="TreeGrafter"/>
</dbReference>
<dbReference type="GO" id="GO:0005524">
    <property type="term" value="F:ATP binding"/>
    <property type="evidence" value="ECO:0007669"/>
    <property type="project" value="UniProtKB-UniRule"/>
</dbReference>
<comment type="catalytic activity">
    <reaction evidence="8 9">
        <text>L-threonine + hydrogencarbonate + ATP = L-threonylcarbamoyladenylate + diphosphate + H2O</text>
        <dbReference type="Rhea" id="RHEA:36407"/>
        <dbReference type="ChEBI" id="CHEBI:15377"/>
        <dbReference type="ChEBI" id="CHEBI:17544"/>
        <dbReference type="ChEBI" id="CHEBI:30616"/>
        <dbReference type="ChEBI" id="CHEBI:33019"/>
        <dbReference type="ChEBI" id="CHEBI:57926"/>
        <dbReference type="ChEBI" id="CHEBI:73682"/>
        <dbReference type="EC" id="2.7.7.87"/>
    </reaction>
</comment>
<evidence type="ECO:0000313" key="11">
    <source>
        <dbReference type="EMBL" id="SFF79166.1"/>
    </source>
</evidence>
<keyword evidence="2 9" id="KW-0963">Cytoplasm</keyword>
<dbReference type="EC" id="2.7.7.87" evidence="9"/>
<dbReference type="PROSITE" id="PS51163">
    <property type="entry name" value="YRDC"/>
    <property type="match status" value="1"/>
</dbReference>
<dbReference type="GO" id="GO:0003725">
    <property type="term" value="F:double-stranded RNA binding"/>
    <property type="evidence" value="ECO:0007669"/>
    <property type="project" value="InterPro"/>
</dbReference>
<dbReference type="EMBL" id="FOOU01000001">
    <property type="protein sequence ID" value="SFF79166.1"/>
    <property type="molecule type" value="Genomic_DNA"/>
</dbReference>
<comment type="function">
    <text evidence="9">Required for the formation of a threonylcarbamoyl group on adenosine at position 37 (t(6)A37) in tRNAs that read codons beginning with adenine. Catalyzes the conversion of L-threonine, HCO(3)(-)/CO(2) and ATP to give threonylcarbamoyl-AMP (TC-AMP) as the acyladenylate intermediate, with the release of diphosphate.</text>
</comment>
<evidence type="ECO:0000256" key="9">
    <source>
        <dbReference type="HAMAP-Rule" id="MF_01852"/>
    </source>
</evidence>
<gene>
    <name evidence="9" type="primary">tsaC</name>
    <name evidence="11" type="ORF">SAMN05216175_10165</name>
</gene>
<protein>
    <recommendedName>
        <fullName evidence="9">Threonylcarbamoyl-AMP synthase</fullName>
        <shortName evidence="9">TC-AMP synthase</shortName>
        <ecNumber evidence="9">2.7.7.87</ecNumber>
    </recommendedName>
    <alternativeName>
        <fullName evidence="9">L-threonylcarbamoyladenylate synthase</fullName>
    </alternativeName>
    <alternativeName>
        <fullName evidence="9">t(6)A37 threonylcarbamoyladenosine biosynthesis protein TsaC</fullName>
    </alternativeName>
    <alternativeName>
        <fullName evidence="9">tRNA threonylcarbamoyladenosine biosynthesis protein TsaC</fullName>
    </alternativeName>
</protein>
<dbReference type="PANTHER" id="PTHR17490">
    <property type="entry name" value="SUA5"/>
    <property type="match status" value="1"/>
</dbReference>
<reference evidence="12" key="1">
    <citation type="submission" date="2016-10" db="EMBL/GenBank/DDBJ databases">
        <authorList>
            <person name="Varghese N."/>
            <person name="Submissions S."/>
        </authorList>
    </citation>
    <scope>NUCLEOTIDE SEQUENCE [LARGE SCALE GENOMIC DNA]</scope>
    <source>
        <strain evidence="12">CGMCC 1.10971</strain>
    </source>
</reference>
<keyword evidence="6 9" id="KW-0547">Nucleotide-binding</keyword>
<organism evidence="11 12">
    <name type="scientific">Neptunomonas qingdaonensis</name>
    <dbReference type="NCBI Taxonomy" id="1045558"/>
    <lineage>
        <taxon>Bacteria</taxon>
        <taxon>Pseudomonadati</taxon>
        <taxon>Pseudomonadota</taxon>
        <taxon>Gammaproteobacteria</taxon>
        <taxon>Oceanospirillales</taxon>
        <taxon>Oceanospirillaceae</taxon>
        <taxon>Neptunomonas</taxon>
    </lineage>
</organism>
<evidence type="ECO:0000256" key="6">
    <source>
        <dbReference type="ARBA" id="ARBA00022741"/>
    </source>
</evidence>
<dbReference type="InterPro" id="IPR006070">
    <property type="entry name" value="Sua5-like_dom"/>
</dbReference>
<dbReference type="Pfam" id="PF01300">
    <property type="entry name" value="Sua5_yciO_yrdC"/>
    <property type="match status" value="1"/>
</dbReference>
<evidence type="ECO:0000256" key="7">
    <source>
        <dbReference type="ARBA" id="ARBA00022840"/>
    </source>
</evidence>
<evidence type="ECO:0000256" key="5">
    <source>
        <dbReference type="ARBA" id="ARBA00022695"/>
    </source>
</evidence>
<dbReference type="AlphaFoldDB" id="A0A1I2LQ56"/>
<dbReference type="Gene3D" id="3.90.870.10">
    <property type="entry name" value="DHBP synthase"/>
    <property type="match status" value="1"/>
</dbReference>
<dbReference type="InterPro" id="IPR023535">
    <property type="entry name" value="TC-AMP_synthase"/>
</dbReference>
<accession>A0A1I2LQ56</accession>
<dbReference type="HAMAP" id="MF_01852">
    <property type="entry name" value="TsaC"/>
    <property type="match status" value="1"/>
</dbReference>
<feature type="domain" description="YrdC-like" evidence="10">
    <location>
        <begin position="3"/>
        <end position="185"/>
    </location>
</feature>